<dbReference type="GO" id="GO:0005576">
    <property type="term" value="C:extracellular region"/>
    <property type="evidence" value="ECO:0007669"/>
    <property type="project" value="InterPro"/>
</dbReference>
<dbReference type="GO" id="GO:0008061">
    <property type="term" value="F:chitin binding"/>
    <property type="evidence" value="ECO:0007669"/>
    <property type="project" value="InterPro"/>
</dbReference>
<evidence type="ECO:0000313" key="2">
    <source>
        <dbReference type="EMBL" id="KAH8024692.1"/>
    </source>
</evidence>
<evidence type="ECO:0000313" key="3">
    <source>
        <dbReference type="Proteomes" id="UP000821866"/>
    </source>
</evidence>
<sequence length="156" mass="17202">MRARGERCGPVSEVIRCRTQINGQARRQAVSLPDGVDLLLGRAVQSNFQCTRDGYYADVETNCQVFHVCRGVTKEDGSMDYEHHAFACGNQTVFNQASFTCAFTEEAIPCSSAKDFFYLNERLFQDKDTPILGDEEAQKAAEFYPARAAAAAAAKA</sequence>
<name>A0A9J6DRK9_RHIMP</name>
<dbReference type="SMART" id="SM00494">
    <property type="entry name" value="ChtBD2"/>
    <property type="match status" value="1"/>
</dbReference>
<dbReference type="EMBL" id="JABSTU010000007">
    <property type="protein sequence ID" value="KAH8024692.1"/>
    <property type="molecule type" value="Genomic_DNA"/>
</dbReference>
<evidence type="ECO:0000259" key="1">
    <source>
        <dbReference type="PROSITE" id="PS50940"/>
    </source>
</evidence>
<dbReference type="SUPFAM" id="SSF57625">
    <property type="entry name" value="Invertebrate chitin-binding proteins"/>
    <property type="match status" value="1"/>
</dbReference>
<comment type="caution">
    <text evidence="2">The sequence shown here is derived from an EMBL/GenBank/DDBJ whole genome shotgun (WGS) entry which is preliminary data.</text>
</comment>
<reference evidence="2" key="1">
    <citation type="journal article" date="2020" name="Cell">
        <title>Large-Scale Comparative Analyses of Tick Genomes Elucidate Their Genetic Diversity and Vector Capacities.</title>
        <authorList>
            <consortium name="Tick Genome and Microbiome Consortium (TIGMIC)"/>
            <person name="Jia N."/>
            <person name="Wang J."/>
            <person name="Shi W."/>
            <person name="Du L."/>
            <person name="Sun Y."/>
            <person name="Zhan W."/>
            <person name="Jiang J.F."/>
            <person name="Wang Q."/>
            <person name="Zhang B."/>
            <person name="Ji P."/>
            <person name="Bell-Sakyi L."/>
            <person name="Cui X.M."/>
            <person name="Yuan T.T."/>
            <person name="Jiang B.G."/>
            <person name="Yang W.F."/>
            <person name="Lam T.T."/>
            <person name="Chang Q.C."/>
            <person name="Ding S.J."/>
            <person name="Wang X.J."/>
            <person name="Zhu J.G."/>
            <person name="Ruan X.D."/>
            <person name="Zhao L."/>
            <person name="Wei J.T."/>
            <person name="Ye R.Z."/>
            <person name="Que T.C."/>
            <person name="Du C.H."/>
            <person name="Zhou Y.H."/>
            <person name="Cheng J.X."/>
            <person name="Dai P.F."/>
            <person name="Guo W.B."/>
            <person name="Han X.H."/>
            <person name="Huang E.J."/>
            <person name="Li L.F."/>
            <person name="Wei W."/>
            <person name="Gao Y.C."/>
            <person name="Liu J.Z."/>
            <person name="Shao H.Z."/>
            <person name="Wang X."/>
            <person name="Wang C.C."/>
            <person name="Yang T.C."/>
            <person name="Huo Q.B."/>
            <person name="Li W."/>
            <person name="Chen H.Y."/>
            <person name="Chen S.E."/>
            <person name="Zhou L.G."/>
            <person name="Ni X.B."/>
            <person name="Tian J.H."/>
            <person name="Sheng Y."/>
            <person name="Liu T."/>
            <person name="Pan Y.S."/>
            <person name="Xia L.Y."/>
            <person name="Li J."/>
            <person name="Zhao F."/>
            <person name="Cao W.C."/>
        </authorList>
    </citation>
    <scope>NUCLEOTIDE SEQUENCE</scope>
    <source>
        <strain evidence="2">Rmic-2018</strain>
    </source>
</reference>
<organism evidence="2 3">
    <name type="scientific">Rhipicephalus microplus</name>
    <name type="common">Cattle tick</name>
    <name type="synonym">Boophilus microplus</name>
    <dbReference type="NCBI Taxonomy" id="6941"/>
    <lineage>
        <taxon>Eukaryota</taxon>
        <taxon>Metazoa</taxon>
        <taxon>Ecdysozoa</taxon>
        <taxon>Arthropoda</taxon>
        <taxon>Chelicerata</taxon>
        <taxon>Arachnida</taxon>
        <taxon>Acari</taxon>
        <taxon>Parasitiformes</taxon>
        <taxon>Ixodida</taxon>
        <taxon>Ixodoidea</taxon>
        <taxon>Ixodidae</taxon>
        <taxon>Rhipicephalinae</taxon>
        <taxon>Rhipicephalus</taxon>
        <taxon>Boophilus</taxon>
    </lineage>
</organism>
<dbReference type="InterPro" id="IPR052976">
    <property type="entry name" value="Scoloptoxin-like"/>
</dbReference>
<keyword evidence="3" id="KW-1185">Reference proteome</keyword>
<feature type="domain" description="Chitin-binding type-2" evidence="1">
    <location>
        <begin position="47"/>
        <end position="112"/>
    </location>
</feature>
<dbReference type="InterPro" id="IPR036508">
    <property type="entry name" value="Chitin-bd_dom_sf"/>
</dbReference>
<dbReference type="Pfam" id="PF01607">
    <property type="entry name" value="CBM_14"/>
    <property type="match status" value="1"/>
</dbReference>
<dbReference type="Proteomes" id="UP000821866">
    <property type="component" value="Unassembled WGS sequence"/>
</dbReference>
<gene>
    <name evidence="2" type="ORF">HPB51_000523</name>
</gene>
<proteinExistence type="predicted"/>
<dbReference type="Gene3D" id="2.170.140.10">
    <property type="entry name" value="Chitin binding domain"/>
    <property type="match status" value="1"/>
</dbReference>
<accession>A0A9J6DRK9</accession>
<protein>
    <recommendedName>
        <fullName evidence="1">Chitin-binding type-2 domain-containing protein</fullName>
    </recommendedName>
</protein>
<dbReference type="PROSITE" id="PS50940">
    <property type="entry name" value="CHIT_BIND_II"/>
    <property type="match status" value="1"/>
</dbReference>
<reference evidence="2" key="2">
    <citation type="submission" date="2021-09" db="EMBL/GenBank/DDBJ databases">
        <authorList>
            <person name="Jia N."/>
            <person name="Wang J."/>
            <person name="Shi W."/>
            <person name="Du L."/>
            <person name="Sun Y."/>
            <person name="Zhan W."/>
            <person name="Jiang J."/>
            <person name="Wang Q."/>
            <person name="Zhang B."/>
            <person name="Ji P."/>
            <person name="Sakyi L.B."/>
            <person name="Cui X."/>
            <person name="Yuan T."/>
            <person name="Jiang B."/>
            <person name="Yang W."/>
            <person name="Lam T.T.-Y."/>
            <person name="Chang Q."/>
            <person name="Ding S."/>
            <person name="Wang X."/>
            <person name="Zhu J."/>
            <person name="Ruan X."/>
            <person name="Zhao L."/>
            <person name="Wei J."/>
            <person name="Que T."/>
            <person name="Du C."/>
            <person name="Cheng J."/>
            <person name="Dai P."/>
            <person name="Han X."/>
            <person name="Huang E."/>
            <person name="Gao Y."/>
            <person name="Liu J."/>
            <person name="Shao H."/>
            <person name="Ye R."/>
            <person name="Li L."/>
            <person name="Wei W."/>
            <person name="Wang X."/>
            <person name="Wang C."/>
            <person name="Huo Q."/>
            <person name="Li W."/>
            <person name="Guo W."/>
            <person name="Chen H."/>
            <person name="Chen S."/>
            <person name="Zhou L."/>
            <person name="Zhou L."/>
            <person name="Ni X."/>
            <person name="Tian J."/>
            <person name="Zhou Y."/>
            <person name="Sheng Y."/>
            <person name="Liu T."/>
            <person name="Pan Y."/>
            <person name="Xia L."/>
            <person name="Li J."/>
            <person name="Zhao F."/>
            <person name="Cao W."/>
        </authorList>
    </citation>
    <scope>NUCLEOTIDE SEQUENCE</scope>
    <source>
        <strain evidence="2">Rmic-2018</strain>
        <tissue evidence="2">Larvae</tissue>
    </source>
</reference>
<dbReference type="VEuPathDB" id="VectorBase:LOC119169460"/>
<dbReference type="PANTHER" id="PTHR22933:SF43">
    <property type="entry name" value="LP10131P"/>
    <property type="match status" value="1"/>
</dbReference>
<dbReference type="InterPro" id="IPR002557">
    <property type="entry name" value="Chitin-bd_dom"/>
</dbReference>
<dbReference type="PANTHER" id="PTHR22933">
    <property type="entry name" value="FI18007P1-RELATED"/>
    <property type="match status" value="1"/>
</dbReference>
<dbReference type="AlphaFoldDB" id="A0A9J6DRK9"/>